<dbReference type="Pfam" id="PF00135">
    <property type="entry name" value="COesterase"/>
    <property type="match status" value="1"/>
</dbReference>
<evidence type="ECO:0000313" key="3">
    <source>
        <dbReference type="Proteomes" id="UP001147746"/>
    </source>
</evidence>
<reference evidence="2" key="1">
    <citation type="submission" date="2022-12" db="EMBL/GenBank/DDBJ databases">
        <authorList>
            <person name="Petersen C."/>
        </authorList>
    </citation>
    <scope>NUCLEOTIDE SEQUENCE</scope>
    <source>
        <strain evidence="2">IBT 21472</strain>
    </source>
</reference>
<protein>
    <recommendedName>
        <fullName evidence="1">Carboxylesterase type B domain-containing protein</fullName>
    </recommendedName>
</protein>
<dbReference type="EMBL" id="JAPZBO010000009">
    <property type="protein sequence ID" value="KAJ5302437.1"/>
    <property type="molecule type" value="Genomic_DNA"/>
</dbReference>
<sequence length="283" mass="30594">MEHPLKFLKLNYSPFSACQVSGPICQRLSYTDKNGIAQPLDISPHIPFHSSHICPESGKLRFSAPQDPHVIGGIQDANKHSPLCIPTDEYPIPDGTSEDYLFLDIYSPTQAYSASKPLLVFVCILGGGYNENSDANYNGTGLIQASNMGIVLVTFNYRVRPYGFLASAEVVEDGIRIIAQKIRSRSWNGCNNISGRLFGGDPNHVVVRGSNAGAGFITLLLLTAYGGRNDGLFHATAAGSQSFAATNTINQSQFAYDNLVIRTSCARSTNTLNCLRNLDAGTL</sequence>
<dbReference type="GO" id="GO:0072330">
    <property type="term" value="P:monocarboxylic acid biosynthetic process"/>
    <property type="evidence" value="ECO:0007669"/>
    <property type="project" value="UniProtKB-ARBA"/>
</dbReference>
<organism evidence="2 3">
    <name type="scientific">Penicillium atrosanguineum</name>
    <dbReference type="NCBI Taxonomy" id="1132637"/>
    <lineage>
        <taxon>Eukaryota</taxon>
        <taxon>Fungi</taxon>
        <taxon>Dikarya</taxon>
        <taxon>Ascomycota</taxon>
        <taxon>Pezizomycotina</taxon>
        <taxon>Eurotiomycetes</taxon>
        <taxon>Eurotiomycetidae</taxon>
        <taxon>Eurotiales</taxon>
        <taxon>Aspergillaceae</taxon>
        <taxon>Penicillium</taxon>
    </lineage>
</organism>
<reference evidence="2" key="2">
    <citation type="journal article" date="2023" name="IMA Fungus">
        <title>Comparative genomic study of the Penicillium genus elucidates a diverse pangenome and 15 lateral gene transfer events.</title>
        <authorList>
            <person name="Petersen C."/>
            <person name="Sorensen T."/>
            <person name="Nielsen M.R."/>
            <person name="Sondergaard T.E."/>
            <person name="Sorensen J.L."/>
            <person name="Fitzpatrick D.A."/>
            <person name="Frisvad J.C."/>
            <person name="Nielsen K.L."/>
        </authorList>
    </citation>
    <scope>NUCLEOTIDE SEQUENCE</scope>
    <source>
        <strain evidence="2">IBT 21472</strain>
    </source>
</reference>
<dbReference type="Gene3D" id="3.40.50.1820">
    <property type="entry name" value="alpha/beta hydrolase"/>
    <property type="match status" value="1"/>
</dbReference>
<dbReference type="Proteomes" id="UP001147746">
    <property type="component" value="Unassembled WGS sequence"/>
</dbReference>
<proteinExistence type="predicted"/>
<dbReference type="PANTHER" id="PTHR11559">
    <property type="entry name" value="CARBOXYLESTERASE"/>
    <property type="match status" value="1"/>
</dbReference>
<name>A0A9W9PN06_9EURO</name>
<dbReference type="GO" id="GO:0017000">
    <property type="term" value="P:antibiotic biosynthetic process"/>
    <property type="evidence" value="ECO:0007669"/>
    <property type="project" value="UniProtKB-ARBA"/>
</dbReference>
<dbReference type="InterPro" id="IPR050309">
    <property type="entry name" value="Type-B_Carboxylest/Lipase"/>
</dbReference>
<keyword evidence="3" id="KW-1185">Reference proteome</keyword>
<accession>A0A9W9PN06</accession>
<gene>
    <name evidence="2" type="ORF">N7476_009236</name>
</gene>
<evidence type="ECO:0000259" key="1">
    <source>
        <dbReference type="Pfam" id="PF00135"/>
    </source>
</evidence>
<feature type="domain" description="Carboxylesterase type B" evidence="1">
    <location>
        <begin position="57"/>
        <end position="280"/>
    </location>
</feature>
<dbReference type="InterPro" id="IPR002018">
    <property type="entry name" value="CarbesteraseB"/>
</dbReference>
<dbReference type="SUPFAM" id="SSF53474">
    <property type="entry name" value="alpha/beta-Hydrolases"/>
    <property type="match status" value="1"/>
</dbReference>
<dbReference type="InterPro" id="IPR029058">
    <property type="entry name" value="AB_hydrolase_fold"/>
</dbReference>
<comment type="caution">
    <text evidence="2">The sequence shown here is derived from an EMBL/GenBank/DDBJ whole genome shotgun (WGS) entry which is preliminary data.</text>
</comment>
<evidence type="ECO:0000313" key="2">
    <source>
        <dbReference type="EMBL" id="KAJ5302437.1"/>
    </source>
</evidence>
<dbReference type="AlphaFoldDB" id="A0A9W9PN06"/>